<dbReference type="InterPro" id="IPR028098">
    <property type="entry name" value="Glyco_trans_4-like_N"/>
</dbReference>
<evidence type="ECO:0000259" key="3">
    <source>
        <dbReference type="Pfam" id="PF13439"/>
    </source>
</evidence>
<comment type="caution">
    <text evidence="4">The sequence shown here is derived from an EMBL/GenBank/DDBJ whole genome shotgun (WGS) entry which is preliminary data.</text>
</comment>
<reference evidence="5" key="1">
    <citation type="journal article" date="2019" name="Int. J. Syst. Evol. Microbiol.">
        <title>The Global Catalogue of Microorganisms (GCM) 10K type strain sequencing project: providing services to taxonomists for standard genome sequencing and annotation.</title>
        <authorList>
            <consortium name="The Broad Institute Genomics Platform"/>
            <consortium name="The Broad Institute Genome Sequencing Center for Infectious Disease"/>
            <person name="Wu L."/>
            <person name="Ma J."/>
        </authorList>
    </citation>
    <scope>NUCLEOTIDE SEQUENCE [LARGE SCALE GENOMIC DNA]</scope>
    <source>
        <strain evidence="5">CECT 8289</strain>
    </source>
</reference>
<dbReference type="SUPFAM" id="SSF53756">
    <property type="entry name" value="UDP-Glycosyltransferase/glycogen phosphorylase"/>
    <property type="match status" value="1"/>
</dbReference>
<dbReference type="Proteomes" id="UP001595907">
    <property type="component" value="Unassembled WGS sequence"/>
</dbReference>
<feature type="domain" description="Glycosyltransferase subfamily 4-like N-terminal" evidence="3">
    <location>
        <begin position="21"/>
        <end position="172"/>
    </location>
</feature>
<protein>
    <submittedName>
        <fullName evidence="4">Glycosyltransferase</fullName>
        <ecNumber evidence="4">2.4.-.-</ecNumber>
    </submittedName>
</protein>
<dbReference type="Gene3D" id="3.40.50.2000">
    <property type="entry name" value="Glycogen Phosphorylase B"/>
    <property type="match status" value="2"/>
</dbReference>
<organism evidence="4 5">
    <name type="scientific">Ferruginibacter yonginensis</name>
    <dbReference type="NCBI Taxonomy" id="1310416"/>
    <lineage>
        <taxon>Bacteria</taxon>
        <taxon>Pseudomonadati</taxon>
        <taxon>Bacteroidota</taxon>
        <taxon>Chitinophagia</taxon>
        <taxon>Chitinophagales</taxon>
        <taxon>Chitinophagaceae</taxon>
        <taxon>Ferruginibacter</taxon>
    </lineage>
</organism>
<evidence type="ECO:0000313" key="4">
    <source>
        <dbReference type="EMBL" id="MFC4261430.1"/>
    </source>
</evidence>
<dbReference type="GO" id="GO:0016757">
    <property type="term" value="F:glycosyltransferase activity"/>
    <property type="evidence" value="ECO:0007669"/>
    <property type="project" value="UniProtKB-KW"/>
</dbReference>
<proteinExistence type="predicted"/>
<dbReference type="RefSeq" id="WP_379705757.1">
    <property type="nucleotide sequence ID" value="NZ_JBHSCZ010000001.1"/>
</dbReference>
<dbReference type="Pfam" id="PF13439">
    <property type="entry name" value="Glyco_transf_4"/>
    <property type="match status" value="1"/>
</dbReference>
<dbReference type="EMBL" id="JBHSCZ010000001">
    <property type="protein sequence ID" value="MFC4261430.1"/>
    <property type="molecule type" value="Genomic_DNA"/>
</dbReference>
<dbReference type="InterPro" id="IPR001296">
    <property type="entry name" value="Glyco_trans_1"/>
</dbReference>
<dbReference type="Pfam" id="PF00534">
    <property type="entry name" value="Glycos_transf_1"/>
    <property type="match status" value="1"/>
</dbReference>
<dbReference type="EC" id="2.4.-.-" evidence="4"/>
<dbReference type="PANTHER" id="PTHR46401">
    <property type="entry name" value="GLYCOSYLTRANSFERASE WBBK-RELATED"/>
    <property type="match status" value="1"/>
</dbReference>
<keyword evidence="1 4" id="KW-0808">Transferase</keyword>
<keyword evidence="4" id="KW-0328">Glycosyltransferase</keyword>
<evidence type="ECO:0000256" key="1">
    <source>
        <dbReference type="ARBA" id="ARBA00022679"/>
    </source>
</evidence>
<dbReference type="PANTHER" id="PTHR46401:SF2">
    <property type="entry name" value="GLYCOSYLTRANSFERASE WBBK-RELATED"/>
    <property type="match status" value="1"/>
</dbReference>
<evidence type="ECO:0000313" key="5">
    <source>
        <dbReference type="Proteomes" id="UP001595907"/>
    </source>
</evidence>
<keyword evidence="5" id="KW-1185">Reference proteome</keyword>
<evidence type="ECO:0000259" key="2">
    <source>
        <dbReference type="Pfam" id="PF00534"/>
    </source>
</evidence>
<name>A0ABV8QP50_9BACT</name>
<gene>
    <name evidence="4" type="ORF">ACFOWM_00945</name>
</gene>
<accession>A0ABV8QP50</accession>
<feature type="domain" description="Glycosyl transferase family 1" evidence="2">
    <location>
        <begin position="193"/>
        <end position="347"/>
    </location>
</feature>
<sequence length="372" mass="42822">MNVAKKITVSVISDLTTDQRVIRISNCLQEMGFDVTVIARCFNNSLPLDTYLFKAQRIHCIFKKGMLQYAEFNIKLFFKLLFIKTDYLLANDLDTLLPNYILHKWRRKKLFYDTHEYFTGVPELSQKPLKRRIWKALENYIFPKLPVVYTVNNSVKNTYQKEYGNHLQVVRNVPVTQSITPINIPTAWQHKTIILLQGAGINEGRGGMELLQAMQILPDEYLLLMIGSGNQWEAIAAKRIQLNLQHKVVMLNKLPPAQLKQYTAIAHVGLSLDSFEDLNCLYNLPNKVFDYIHATVPIIATAIPEVKAIIEAYHVGITITNNEPETIATAIQQLFADQQQYQQLKINCSKAATLLCWENEQHQLIKIYEPFL</sequence>